<dbReference type="RefSeq" id="WP_171362224.1">
    <property type="nucleotide sequence ID" value="NZ_VTXC01000075.1"/>
</dbReference>
<name>A0A7Y4A2A9_9VIBR</name>
<sequence length="268" mass="30692">MATFLSDLVQQLDGRWKEVELLIDKAAEVEDTEPHLYTALSRSVCVLVVAHLEGFTKDLVKAVIRDINANRSFEKLSKQIKRTYAKRYIPNQDISSNFNHNFYLTEIIRKLDDTKCSISHDSFLKGDNKNPKPDVIKTIFMNFGITDVFAHIKESDFDDIFSGISLLEITEATQLATEIALIDLEEFPYKSKQELLKLKKSTKQKNESTLCQTFIDEINQKRHEVAHGNVFNNSESVKSLRERKASVKYLQIVLVYLISTASLLEIEA</sequence>
<dbReference type="Proteomes" id="UP000565719">
    <property type="component" value="Unassembled WGS sequence"/>
</dbReference>
<proteinExistence type="predicted"/>
<accession>A0A7Y4A2A9</accession>
<protein>
    <recommendedName>
        <fullName evidence="1">RiboL-PSP-HEPN domain-containing protein</fullName>
    </recommendedName>
</protein>
<organism evidence="2 3">
    <name type="scientific">Vibrio pectenicida</name>
    <dbReference type="NCBI Taxonomy" id="62763"/>
    <lineage>
        <taxon>Bacteria</taxon>
        <taxon>Pseudomonadati</taxon>
        <taxon>Pseudomonadota</taxon>
        <taxon>Gammaproteobacteria</taxon>
        <taxon>Vibrionales</taxon>
        <taxon>Vibrionaceae</taxon>
        <taxon>Vibrio</taxon>
    </lineage>
</organism>
<dbReference type="InterPro" id="IPR041519">
    <property type="entry name" value="HEPN_RiboL-PSP"/>
</dbReference>
<dbReference type="Pfam" id="PF18735">
    <property type="entry name" value="HEPN_RiboL-PSP"/>
    <property type="match status" value="1"/>
</dbReference>
<gene>
    <name evidence="2" type="ORF">F0225_18160</name>
</gene>
<comment type="caution">
    <text evidence="2">The sequence shown here is derived from an EMBL/GenBank/DDBJ whole genome shotgun (WGS) entry which is preliminary data.</text>
</comment>
<evidence type="ECO:0000313" key="2">
    <source>
        <dbReference type="EMBL" id="NOH73243.1"/>
    </source>
</evidence>
<evidence type="ECO:0000259" key="1">
    <source>
        <dbReference type="Pfam" id="PF18735"/>
    </source>
</evidence>
<dbReference type="EMBL" id="VTXC01000075">
    <property type="protein sequence ID" value="NOH73243.1"/>
    <property type="molecule type" value="Genomic_DNA"/>
</dbReference>
<feature type="domain" description="RiboL-PSP-HEPN" evidence="1">
    <location>
        <begin position="13"/>
        <end position="257"/>
    </location>
</feature>
<evidence type="ECO:0000313" key="3">
    <source>
        <dbReference type="Proteomes" id="UP000565719"/>
    </source>
</evidence>
<dbReference type="AlphaFoldDB" id="A0A7Y4A2A9"/>
<reference evidence="2 3" key="1">
    <citation type="submission" date="2019-09" db="EMBL/GenBank/DDBJ databases">
        <title>Draft genome sequencing and comparative genomics of hatchery-associated Vibrios.</title>
        <authorList>
            <person name="Kehlet-Delgado H."/>
            <person name="Mueller R.S."/>
        </authorList>
    </citation>
    <scope>NUCLEOTIDE SEQUENCE [LARGE SCALE GENOMIC DNA]</scope>
    <source>
        <strain evidence="2 3">99-46-Y</strain>
    </source>
</reference>